<name>A0A927MEW2_9BACL</name>
<dbReference type="Proteomes" id="UP000658225">
    <property type="component" value="Unassembled WGS sequence"/>
</dbReference>
<keyword evidence="2" id="KW-1185">Reference proteome</keyword>
<sequence length="120" mass="14066">MENNFDLILNELREIHGSIRKLDERVGKLDERVGSLESGQKELFQITRAILDCQEEADAKLEILSMDVHRLHGDVKELKVRFIDISKDVEFTYLKTSKHEMEIYKIKQDLDMRVSEDSES</sequence>
<dbReference type="Gene3D" id="1.20.5.170">
    <property type="match status" value="1"/>
</dbReference>
<protein>
    <submittedName>
        <fullName evidence="1">Chromosome segregation ATPase</fullName>
    </submittedName>
</protein>
<evidence type="ECO:0000313" key="2">
    <source>
        <dbReference type="Proteomes" id="UP000658225"/>
    </source>
</evidence>
<proteinExistence type="predicted"/>
<dbReference type="RefSeq" id="WP_192597201.1">
    <property type="nucleotide sequence ID" value="NZ_JADBEL010000002.1"/>
</dbReference>
<reference evidence="1" key="1">
    <citation type="submission" date="2020-10" db="EMBL/GenBank/DDBJ databases">
        <title>Genomic Encyclopedia of Type Strains, Phase IV (KMG-IV): sequencing the most valuable type-strain genomes for metagenomic binning, comparative biology and taxonomic classification.</title>
        <authorList>
            <person name="Goeker M."/>
        </authorList>
    </citation>
    <scope>NUCLEOTIDE SEQUENCE</scope>
    <source>
        <strain evidence="1">DSM 13886</strain>
    </source>
</reference>
<dbReference type="AlphaFoldDB" id="A0A927MEW2"/>
<comment type="caution">
    <text evidence="1">The sequence shown here is derived from an EMBL/GenBank/DDBJ whole genome shotgun (WGS) entry which is preliminary data.</text>
</comment>
<evidence type="ECO:0000313" key="1">
    <source>
        <dbReference type="EMBL" id="MBE1553373.1"/>
    </source>
</evidence>
<dbReference type="EMBL" id="JADBEL010000002">
    <property type="protein sequence ID" value="MBE1553373.1"/>
    <property type="molecule type" value="Genomic_DNA"/>
</dbReference>
<accession>A0A927MEW2</accession>
<gene>
    <name evidence="1" type="ORF">H4683_000447</name>
</gene>
<organism evidence="1 2">
    <name type="scientific">Sporosarcina limicola</name>
    <dbReference type="NCBI Taxonomy" id="34101"/>
    <lineage>
        <taxon>Bacteria</taxon>
        <taxon>Bacillati</taxon>
        <taxon>Bacillota</taxon>
        <taxon>Bacilli</taxon>
        <taxon>Bacillales</taxon>
        <taxon>Caryophanaceae</taxon>
        <taxon>Sporosarcina</taxon>
    </lineage>
</organism>